<evidence type="ECO:0000256" key="9">
    <source>
        <dbReference type="ARBA" id="ARBA00023242"/>
    </source>
</evidence>
<keyword evidence="4 11" id="KW-0378">Hydrolase</keyword>
<dbReference type="Gene3D" id="1.10.10.10">
    <property type="entry name" value="Winged helix-like DNA-binding domain superfamily/Winged helix DNA-binding domain"/>
    <property type="match status" value="1"/>
</dbReference>
<dbReference type="PROSITE" id="PS51192">
    <property type="entry name" value="HELICASE_ATP_BIND_1"/>
    <property type="match status" value="1"/>
</dbReference>
<dbReference type="PROSITE" id="PS00690">
    <property type="entry name" value="DEAH_ATP_HELICASE"/>
    <property type="match status" value="1"/>
</dbReference>
<dbReference type="PANTHER" id="PTHR13710:SF105">
    <property type="entry name" value="ATP-DEPENDENT DNA HELICASE Q1"/>
    <property type="match status" value="1"/>
</dbReference>
<dbReference type="Pfam" id="PF00270">
    <property type="entry name" value="DEAD"/>
    <property type="match status" value="1"/>
</dbReference>
<accession>A0A9P3PNY1</accession>
<sequence>MIYASDHVASDDLDAILELSREEQQMVSSESRARPAGPSTFSTQQKLKEQVAQLDAEITKYEEEIRLTRVLINYRKEKRDELLKELEAIRPSYVGKGKGKAKEGIDYTHEQFEWTHGLKAKMKAVFGINNFRLCQEGVCNANMDGRDIVCVMPTGGGKSLTYQLPALLQPGCTLVISPLISLIADQILHLRESGVQAVKLTGATSKQESTEIIQRLHALAGRRVPSNEEELKLCYVTPEKIAKSKTFVSLLQKLSEASQLARIVIDEAHCVSQLGHDFRPDYQQLHRLRRLFPRVPIMALSATCPPKVLEDLIKTLGLKAVVDGNNADTQGTVYFTAPLYRKNLHYTIVPKPAKGADVVQAMADYIIQHHPDDSGIVYCLSKKDAENVAESLQKLSGNKIKTGVYHADRHDRQKEDLHIAWRRGTVKVVCATIAFGLGIDKGDVRFVLHHSLSKSLEGFYQESGRAGRDGKDSDCILYYRPQDGTTLSSMVAHEKEGRYKLHAMLKFAEDLAECRKIQFAKYFSHSSQLAMSAWTTGESDALSRCGHCDNCTRPAEQIDRRDVTFQAWQLVKITEALNQDGANITLNSLAALARGKAGGAYEASRGGGGKKGKGKTKEKQMLDLNAVAGGEVDLTKDEIEHLLVQLLVQQYLEEKYQQTAYATNVYITRGPLAPRLSRHTAESLKNAPGMQIECIFRQKVKKPKTNGKTAPKVKKLSSSVPAGKRKRGVFDSDDEREEIDLFVDDSDDDSEDDDDRDLRTHKRPSPLPVPGLSRTRTVIVANSDDDVIDEGWSFSITNKGPIPASKRPRRSGTGRPVGRFEGLVIKENDTDVLVLSD</sequence>
<dbReference type="Pfam" id="PF00271">
    <property type="entry name" value="Helicase_C"/>
    <property type="match status" value="1"/>
</dbReference>
<keyword evidence="7" id="KW-0238">DNA-binding</keyword>
<dbReference type="GO" id="GO:0046872">
    <property type="term" value="F:metal ion binding"/>
    <property type="evidence" value="ECO:0007669"/>
    <property type="project" value="UniProtKB-KW"/>
</dbReference>
<evidence type="ECO:0000259" key="15">
    <source>
        <dbReference type="PROSITE" id="PS51194"/>
    </source>
</evidence>
<dbReference type="GO" id="GO:0000724">
    <property type="term" value="P:double-strand break repair via homologous recombination"/>
    <property type="evidence" value="ECO:0007669"/>
    <property type="project" value="TreeGrafter"/>
</dbReference>
<dbReference type="FunFam" id="3.40.50.300:FF:001544">
    <property type="entry name" value="ATP-dependent DNA helicase"/>
    <property type="match status" value="1"/>
</dbReference>
<gene>
    <name evidence="16" type="ORF">LshimejAT787_0605350</name>
</gene>
<evidence type="ECO:0000256" key="6">
    <source>
        <dbReference type="ARBA" id="ARBA00022840"/>
    </source>
</evidence>
<organism evidence="16 17">
    <name type="scientific">Lyophyllum shimeji</name>
    <name type="common">Hon-shimeji</name>
    <name type="synonym">Tricholoma shimeji</name>
    <dbReference type="NCBI Taxonomy" id="47721"/>
    <lineage>
        <taxon>Eukaryota</taxon>
        <taxon>Fungi</taxon>
        <taxon>Dikarya</taxon>
        <taxon>Basidiomycota</taxon>
        <taxon>Agaricomycotina</taxon>
        <taxon>Agaricomycetes</taxon>
        <taxon>Agaricomycetidae</taxon>
        <taxon>Agaricales</taxon>
        <taxon>Tricholomatineae</taxon>
        <taxon>Lyophyllaceae</taxon>
        <taxon>Lyophyllum</taxon>
    </lineage>
</organism>
<reference evidence="16" key="1">
    <citation type="submission" date="2022-07" db="EMBL/GenBank/DDBJ databases">
        <title>The genome of Lyophyllum shimeji provides insight into the initial evolution of ectomycorrhizal fungal genome.</title>
        <authorList>
            <person name="Kobayashi Y."/>
            <person name="Shibata T."/>
            <person name="Hirakawa H."/>
            <person name="Shigenobu S."/>
            <person name="Nishiyama T."/>
            <person name="Yamada A."/>
            <person name="Hasebe M."/>
            <person name="Kawaguchi M."/>
        </authorList>
    </citation>
    <scope>NUCLEOTIDE SEQUENCE</scope>
    <source>
        <strain evidence="16">AT787</strain>
    </source>
</reference>
<keyword evidence="2" id="KW-0479">Metal-binding</keyword>
<evidence type="ECO:0000256" key="8">
    <source>
        <dbReference type="ARBA" id="ARBA00023235"/>
    </source>
</evidence>
<dbReference type="InterPro" id="IPR014001">
    <property type="entry name" value="Helicase_ATP-bd"/>
</dbReference>
<dbReference type="GO" id="GO:0043138">
    <property type="term" value="F:3'-5' DNA helicase activity"/>
    <property type="evidence" value="ECO:0007669"/>
    <property type="project" value="UniProtKB-EC"/>
</dbReference>
<dbReference type="GO" id="GO:0005737">
    <property type="term" value="C:cytoplasm"/>
    <property type="evidence" value="ECO:0007669"/>
    <property type="project" value="TreeGrafter"/>
</dbReference>
<keyword evidence="6 11" id="KW-0067">ATP-binding</keyword>
<dbReference type="GO" id="GO:0003677">
    <property type="term" value="F:DNA binding"/>
    <property type="evidence" value="ECO:0007669"/>
    <property type="project" value="UniProtKB-KW"/>
</dbReference>
<evidence type="ECO:0000256" key="7">
    <source>
        <dbReference type="ARBA" id="ARBA00023125"/>
    </source>
</evidence>
<dbReference type="GO" id="GO:0005524">
    <property type="term" value="F:ATP binding"/>
    <property type="evidence" value="ECO:0007669"/>
    <property type="project" value="UniProtKB-KW"/>
</dbReference>
<evidence type="ECO:0000256" key="12">
    <source>
        <dbReference type="SAM" id="Coils"/>
    </source>
</evidence>
<comment type="catalytic activity">
    <reaction evidence="10 11">
        <text>Couples ATP hydrolysis with the unwinding of duplex DNA by translocating in the 3'-5' direction.</text>
        <dbReference type="EC" id="5.6.2.4"/>
    </reaction>
</comment>
<dbReference type="InterPro" id="IPR036388">
    <property type="entry name" value="WH-like_DNA-bd_sf"/>
</dbReference>
<dbReference type="FunFam" id="3.40.50.300:FF:001975">
    <property type="entry name" value="ATP-dependent DNA helicase"/>
    <property type="match status" value="1"/>
</dbReference>
<dbReference type="GO" id="GO:0005634">
    <property type="term" value="C:nucleus"/>
    <property type="evidence" value="ECO:0007669"/>
    <property type="project" value="UniProtKB-SubCell"/>
</dbReference>
<keyword evidence="8" id="KW-0413">Isomerase</keyword>
<dbReference type="InterPro" id="IPR004589">
    <property type="entry name" value="DNA_helicase_ATP-dep_RecQ"/>
</dbReference>
<dbReference type="InterPro" id="IPR011545">
    <property type="entry name" value="DEAD/DEAH_box_helicase_dom"/>
</dbReference>
<evidence type="ECO:0000313" key="17">
    <source>
        <dbReference type="Proteomes" id="UP001063166"/>
    </source>
</evidence>
<feature type="region of interest" description="Disordered" evidence="13">
    <location>
        <begin position="791"/>
        <end position="821"/>
    </location>
</feature>
<dbReference type="SUPFAM" id="SSF52540">
    <property type="entry name" value="P-loop containing nucleoside triphosphate hydrolases"/>
    <property type="match status" value="1"/>
</dbReference>
<feature type="domain" description="Helicase C-terminal" evidence="15">
    <location>
        <begin position="361"/>
        <end position="512"/>
    </location>
</feature>
<feature type="compositionally biased region" description="Acidic residues" evidence="13">
    <location>
        <begin position="731"/>
        <end position="755"/>
    </location>
</feature>
<dbReference type="AlphaFoldDB" id="A0A9P3PNY1"/>
<dbReference type="InterPro" id="IPR002464">
    <property type="entry name" value="DNA/RNA_helicase_DEAH_CS"/>
</dbReference>
<keyword evidence="9 11" id="KW-0539">Nucleus</keyword>
<dbReference type="PANTHER" id="PTHR13710">
    <property type="entry name" value="DNA HELICASE RECQ FAMILY MEMBER"/>
    <property type="match status" value="1"/>
</dbReference>
<dbReference type="EC" id="5.6.2.4" evidence="11"/>
<feature type="coiled-coil region" evidence="12">
    <location>
        <begin position="44"/>
        <end position="71"/>
    </location>
</feature>
<feature type="compositionally biased region" description="Basic residues" evidence="13">
    <location>
        <begin position="702"/>
        <end position="715"/>
    </location>
</feature>
<dbReference type="Proteomes" id="UP001063166">
    <property type="component" value="Unassembled WGS sequence"/>
</dbReference>
<dbReference type="NCBIfam" id="TIGR00614">
    <property type="entry name" value="recQ_fam"/>
    <property type="match status" value="1"/>
</dbReference>
<keyword evidence="3 11" id="KW-0547">Nucleotide-binding</keyword>
<evidence type="ECO:0000313" key="16">
    <source>
        <dbReference type="EMBL" id="GLB39373.1"/>
    </source>
</evidence>
<keyword evidence="12" id="KW-0175">Coiled coil</keyword>
<protein>
    <recommendedName>
        <fullName evidence="11">ATP-dependent DNA helicase</fullName>
        <ecNumber evidence="11">5.6.2.4</ecNumber>
    </recommendedName>
</protein>
<name>A0A9P3PNY1_LYOSH</name>
<dbReference type="GO" id="GO:0016787">
    <property type="term" value="F:hydrolase activity"/>
    <property type="evidence" value="ECO:0007669"/>
    <property type="project" value="UniProtKB-KW"/>
</dbReference>
<dbReference type="PROSITE" id="PS51194">
    <property type="entry name" value="HELICASE_CTER"/>
    <property type="match status" value="1"/>
</dbReference>
<comment type="similarity">
    <text evidence="1 11">Belongs to the helicase family. RecQ subfamily.</text>
</comment>
<evidence type="ECO:0000256" key="4">
    <source>
        <dbReference type="ARBA" id="ARBA00022801"/>
    </source>
</evidence>
<dbReference type="InterPro" id="IPR027417">
    <property type="entry name" value="P-loop_NTPase"/>
</dbReference>
<evidence type="ECO:0000259" key="14">
    <source>
        <dbReference type="PROSITE" id="PS51192"/>
    </source>
</evidence>
<evidence type="ECO:0000256" key="13">
    <source>
        <dbReference type="SAM" id="MobiDB-lite"/>
    </source>
</evidence>
<dbReference type="GO" id="GO:0005694">
    <property type="term" value="C:chromosome"/>
    <property type="evidence" value="ECO:0007669"/>
    <property type="project" value="TreeGrafter"/>
</dbReference>
<comment type="caution">
    <text evidence="16">The sequence shown here is derived from an EMBL/GenBank/DDBJ whole genome shotgun (WGS) entry which is preliminary data.</text>
</comment>
<dbReference type="SMART" id="SM00490">
    <property type="entry name" value="HELICc"/>
    <property type="match status" value="1"/>
</dbReference>
<evidence type="ECO:0000256" key="2">
    <source>
        <dbReference type="ARBA" id="ARBA00022723"/>
    </source>
</evidence>
<proteinExistence type="inferred from homology"/>
<evidence type="ECO:0000256" key="1">
    <source>
        <dbReference type="ARBA" id="ARBA00005446"/>
    </source>
</evidence>
<dbReference type="SMART" id="SM00487">
    <property type="entry name" value="DEXDc"/>
    <property type="match status" value="1"/>
</dbReference>
<dbReference type="EMBL" id="BRPK01000006">
    <property type="protein sequence ID" value="GLB39373.1"/>
    <property type="molecule type" value="Genomic_DNA"/>
</dbReference>
<dbReference type="OrthoDB" id="10261556at2759"/>
<dbReference type="Gene3D" id="3.40.50.300">
    <property type="entry name" value="P-loop containing nucleotide triphosphate hydrolases"/>
    <property type="match status" value="2"/>
</dbReference>
<evidence type="ECO:0000256" key="3">
    <source>
        <dbReference type="ARBA" id="ARBA00022741"/>
    </source>
</evidence>
<comment type="subcellular location">
    <subcellularLocation>
        <location evidence="11">Nucleus</location>
    </subcellularLocation>
</comment>
<dbReference type="InterPro" id="IPR032284">
    <property type="entry name" value="RecQ_Zn-bd"/>
</dbReference>
<dbReference type="InterPro" id="IPR001650">
    <property type="entry name" value="Helicase_C-like"/>
</dbReference>
<feature type="domain" description="Helicase ATP-binding" evidence="14">
    <location>
        <begin position="139"/>
        <end position="322"/>
    </location>
</feature>
<evidence type="ECO:0000256" key="10">
    <source>
        <dbReference type="ARBA" id="ARBA00034617"/>
    </source>
</evidence>
<dbReference type="Pfam" id="PF16124">
    <property type="entry name" value="RecQ_Zn_bind"/>
    <property type="match status" value="1"/>
</dbReference>
<dbReference type="CDD" id="cd18794">
    <property type="entry name" value="SF2_C_RecQ"/>
    <property type="match status" value="1"/>
</dbReference>
<evidence type="ECO:0000256" key="5">
    <source>
        <dbReference type="ARBA" id="ARBA00022806"/>
    </source>
</evidence>
<keyword evidence="17" id="KW-1185">Reference proteome</keyword>
<keyword evidence="5 11" id="KW-0347">Helicase</keyword>
<feature type="region of interest" description="Disordered" evidence="13">
    <location>
        <begin position="702"/>
        <end position="773"/>
    </location>
</feature>
<evidence type="ECO:0000256" key="11">
    <source>
        <dbReference type="RuleBase" id="RU364117"/>
    </source>
</evidence>
<comment type="catalytic activity">
    <reaction evidence="11">
        <text>ATP + H2O = ADP + phosphate + H(+)</text>
        <dbReference type="Rhea" id="RHEA:13065"/>
        <dbReference type="ChEBI" id="CHEBI:15377"/>
        <dbReference type="ChEBI" id="CHEBI:15378"/>
        <dbReference type="ChEBI" id="CHEBI:30616"/>
        <dbReference type="ChEBI" id="CHEBI:43474"/>
        <dbReference type="ChEBI" id="CHEBI:456216"/>
    </reaction>
</comment>
<feature type="region of interest" description="Disordered" evidence="13">
    <location>
        <begin position="24"/>
        <end position="44"/>
    </location>
</feature>
<dbReference type="GO" id="GO:0009378">
    <property type="term" value="F:four-way junction helicase activity"/>
    <property type="evidence" value="ECO:0007669"/>
    <property type="project" value="TreeGrafter"/>
</dbReference>